<proteinExistence type="predicted"/>
<comment type="caution">
    <text evidence="1">The sequence shown here is derived from an EMBL/GenBank/DDBJ whole genome shotgun (WGS) entry which is preliminary data.</text>
</comment>
<sequence length="422" mass="49742">MREEFLHYLWANALFRSNEFVTISGHAVEVLKVGLLNRDAGPDFFNARIRLDGVEWGGNVEVHLRNSDWNRHGHQVDAAYDNVILSVVLEADVRIYNSKGREIDTIVLDYADRLYEEYLYMLGGQLKPGCRRKIEKIDKSSFYLMLPALAIERLMRKCREIEGILELTRNDWEECLFRLICKYWTGNVNAEPFYQLSLRLPYRILLRYADKQTVLEALLLGCAGLLEDGAEDEYVVVLKKEFRYYRNKHDLQSMLPGQWRFMRIRPDVFPTVRLALLASLVRDYRTLASRILDAASLKELMGLFEVNVSAYWNRHYRPGIIAPERPKKLGEQVRKTLVINAVIPFVFWYGKQREERKYTEKALRWLEECSPENNYIVRAWQELGFRFDSALQTQAIIELTREYCEYHRCLQCKLGREILKIC</sequence>
<name>A0A412TYU7_9BACT</name>
<reference evidence="1 2" key="1">
    <citation type="submission" date="2018-08" db="EMBL/GenBank/DDBJ databases">
        <title>A genome reference for cultivated species of the human gut microbiota.</title>
        <authorList>
            <person name="Zou Y."/>
            <person name="Xue W."/>
            <person name="Luo G."/>
        </authorList>
    </citation>
    <scope>NUCLEOTIDE SEQUENCE [LARGE SCALE GENOMIC DNA]</scope>
    <source>
        <strain evidence="1 2">AF16-14</strain>
    </source>
</reference>
<dbReference type="EMBL" id="QRYC01000001">
    <property type="protein sequence ID" value="RGU58910.1"/>
    <property type="molecule type" value="Genomic_DNA"/>
</dbReference>
<evidence type="ECO:0000313" key="1">
    <source>
        <dbReference type="EMBL" id="RGU58910.1"/>
    </source>
</evidence>
<gene>
    <name evidence="1" type="ORF">DWW57_00485</name>
</gene>
<organism evidence="1 2">
    <name type="scientific">Odoribacter splanchnicus</name>
    <dbReference type="NCBI Taxonomy" id="28118"/>
    <lineage>
        <taxon>Bacteria</taxon>
        <taxon>Pseudomonadati</taxon>
        <taxon>Bacteroidota</taxon>
        <taxon>Bacteroidia</taxon>
        <taxon>Bacteroidales</taxon>
        <taxon>Odoribacteraceae</taxon>
        <taxon>Odoribacter</taxon>
    </lineage>
</organism>
<dbReference type="InterPro" id="IPR021272">
    <property type="entry name" value="DUF2851"/>
</dbReference>
<dbReference type="AlphaFoldDB" id="A0A412TYU7"/>
<protein>
    <submittedName>
        <fullName evidence="1">DUF2851 family protein</fullName>
    </submittedName>
</protein>
<evidence type="ECO:0000313" key="2">
    <source>
        <dbReference type="Proteomes" id="UP000284243"/>
    </source>
</evidence>
<accession>A0A412TYU7</accession>
<dbReference type="Proteomes" id="UP000284243">
    <property type="component" value="Unassembled WGS sequence"/>
</dbReference>
<dbReference type="RefSeq" id="WP_118159842.1">
    <property type="nucleotide sequence ID" value="NZ_QRYC01000001.1"/>
</dbReference>
<dbReference type="Pfam" id="PF11013">
    <property type="entry name" value="DUF2851"/>
    <property type="match status" value="1"/>
</dbReference>